<dbReference type="CDD" id="cd08422">
    <property type="entry name" value="PBP2_CrgA_like"/>
    <property type="match status" value="1"/>
</dbReference>
<dbReference type="Gene3D" id="3.40.190.290">
    <property type="match status" value="1"/>
</dbReference>
<dbReference type="Pfam" id="PF00126">
    <property type="entry name" value="HTH_1"/>
    <property type="match status" value="1"/>
</dbReference>
<dbReference type="EMBL" id="FNQJ01000001">
    <property type="protein sequence ID" value="SDZ74808.1"/>
    <property type="molecule type" value="Genomic_DNA"/>
</dbReference>
<keyword evidence="2" id="KW-0805">Transcription regulation</keyword>
<evidence type="ECO:0000313" key="6">
    <source>
        <dbReference type="EMBL" id="SDZ74808.1"/>
    </source>
</evidence>
<dbReference type="GO" id="GO:0006351">
    <property type="term" value="P:DNA-templated transcription"/>
    <property type="evidence" value="ECO:0007669"/>
    <property type="project" value="TreeGrafter"/>
</dbReference>
<dbReference type="GO" id="GO:0043565">
    <property type="term" value="F:sequence-specific DNA binding"/>
    <property type="evidence" value="ECO:0007669"/>
    <property type="project" value="TreeGrafter"/>
</dbReference>
<name>A0A1H3VKY9_9BURK</name>
<dbReference type="Gene3D" id="1.10.10.10">
    <property type="entry name" value="Winged helix-like DNA-binding domain superfamily/Winged helix DNA-binding domain"/>
    <property type="match status" value="1"/>
</dbReference>
<accession>A0A1H3VKY9</accession>
<dbReference type="SUPFAM" id="SSF53850">
    <property type="entry name" value="Periplasmic binding protein-like II"/>
    <property type="match status" value="1"/>
</dbReference>
<dbReference type="InterPro" id="IPR000847">
    <property type="entry name" value="LysR_HTH_N"/>
</dbReference>
<dbReference type="SUPFAM" id="SSF46785">
    <property type="entry name" value="Winged helix' DNA-binding domain"/>
    <property type="match status" value="1"/>
</dbReference>
<keyword evidence="7" id="KW-1185">Reference proteome</keyword>
<dbReference type="PANTHER" id="PTHR30537:SF5">
    <property type="entry name" value="HTH-TYPE TRANSCRIPTIONAL ACTIVATOR TTDR-RELATED"/>
    <property type="match status" value="1"/>
</dbReference>
<gene>
    <name evidence="6" type="ORF">SAMN05421875_101200</name>
</gene>
<dbReference type="InterPro" id="IPR058163">
    <property type="entry name" value="LysR-type_TF_proteobact-type"/>
</dbReference>
<dbReference type="AlphaFoldDB" id="A0A1H3VKY9"/>
<keyword evidence="3 6" id="KW-0238">DNA-binding</keyword>
<dbReference type="InterPro" id="IPR036388">
    <property type="entry name" value="WH-like_DNA-bd_sf"/>
</dbReference>
<dbReference type="RefSeq" id="WP_092696604.1">
    <property type="nucleotide sequence ID" value="NZ_FNQJ01000001.1"/>
</dbReference>
<evidence type="ECO:0000259" key="5">
    <source>
        <dbReference type="PROSITE" id="PS50931"/>
    </source>
</evidence>
<dbReference type="InterPro" id="IPR036390">
    <property type="entry name" value="WH_DNA-bd_sf"/>
</dbReference>
<reference evidence="7" key="1">
    <citation type="submission" date="2016-10" db="EMBL/GenBank/DDBJ databases">
        <authorList>
            <person name="Varghese N."/>
            <person name="Submissions S."/>
        </authorList>
    </citation>
    <scope>NUCLEOTIDE SEQUENCE [LARGE SCALE GENOMIC DNA]</scope>
    <source>
        <strain evidence="7">DSM 25157</strain>
    </source>
</reference>
<dbReference type="PROSITE" id="PS50931">
    <property type="entry name" value="HTH_LYSR"/>
    <property type="match status" value="1"/>
</dbReference>
<dbReference type="STRING" id="592050.SAMN05421875_101200"/>
<evidence type="ECO:0000313" key="7">
    <source>
        <dbReference type="Proteomes" id="UP000199002"/>
    </source>
</evidence>
<evidence type="ECO:0000256" key="4">
    <source>
        <dbReference type="ARBA" id="ARBA00023163"/>
    </source>
</evidence>
<dbReference type="Proteomes" id="UP000199002">
    <property type="component" value="Unassembled WGS sequence"/>
</dbReference>
<sequence>MDLLALTIFVEIVDGGNLSQAARALNMSRANVSYHVAQLEKSLDAELLRRTPQGVELTNMGQQVYEHARNIVHEAALMRDAVSASEDQLTGKIGLSAPTGFGQLVMGPWLIEFKKKYPGIILEVRLENFIDNLVKDGVDVAIRVTPEPPPMVVARDLGPVHYTLCASAEWAARERLPQNLGELRRTPIITSGGVSGRVRMTAAQNGHEEEIEFVPTLMSRSYPFVLDCILSGIGVGLVPDYVIRPRLQTGELVQVLAEYQFGIDGNHLYLMYMPNRYQSRAAITFIDFLTDKMGLLRMVRRSGV</sequence>
<dbReference type="Pfam" id="PF03466">
    <property type="entry name" value="LysR_substrate"/>
    <property type="match status" value="1"/>
</dbReference>
<proteinExistence type="inferred from homology"/>
<dbReference type="PANTHER" id="PTHR30537">
    <property type="entry name" value="HTH-TYPE TRANSCRIPTIONAL REGULATOR"/>
    <property type="match status" value="1"/>
</dbReference>
<organism evidence="6 7">
    <name type="scientific">Acidovorax soli</name>
    <dbReference type="NCBI Taxonomy" id="592050"/>
    <lineage>
        <taxon>Bacteria</taxon>
        <taxon>Pseudomonadati</taxon>
        <taxon>Pseudomonadota</taxon>
        <taxon>Betaproteobacteria</taxon>
        <taxon>Burkholderiales</taxon>
        <taxon>Comamonadaceae</taxon>
        <taxon>Acidovorax</taxon>
    </lineage>
</organism>
<dbReference type="InterPro" id="IPR005119">
    <property type="entry name" value="LysR_subst-bd"/>
</dbReference>
<evidence type="ECO:0000256" key="2">
    <source>
        <dbReference type="ARBA" id="ARBA00023015"/>
    </source>
</evidence>
<keyword evidence="4" id="KW-0804">Transcription</keyword>
<evidence type="ECO:0000256" key="3">
    <source>
        <dbReference type="ARBA" id="ARBA00023125"/>
    </source>
</evidence>
<comment type="similarity">
    <text evidence="1">Belongs to the LysR transcriptional regulatory family.</text>
</comment>
<evidence type="ECO:0000256" key="1">
    <source>
        <dbReference type="ARBA" id="ARBA00009437"/>
    </source>
</evidence>
<feature type="domain" description="HTH lysR-type" evidence="5">
    <location>
        <begin position="1"/>
        <end position="58"/>
    </location>
</feature>
<dbReference type="GeneID" id="34234456"/>
<dbReference type="GO" id="GO:0003700">
    <property type="term" value="F:DNA-binding transcription factor activity"/>
    <property type="evidence" value="ECO:0007669"/>
    <property type="project" value="InterPro"/>
</dbReference>
<dbReference type="FunFam" id="1.10.10.10:FF:000001">
    <property type="entry name" value="LysR family transcriptional regulator"/>
    <property type="match status" value="1"/>
</dbReference>
<protein>
    <submittedName>
        <fullName evidence="6">DNA-binding transcriptional regulator, LysR family</fullName>
    </submittedName>
</protein>